<sequence>MSDAVALTAIFGGIAAFLVGCAALARHVRGRGPQGSAARAALASWEEAYRITSREAYVEVQEQSRRKLPMLSPDRHWPPLALAGEARRTAAVRPRARRGRWGIRLRRTRRTR</sequence>
<name>A0ABP9HCG9_9ACTN</name>
<protein>
    <submittedName>
        <fullName evidence="2">Uncharacterized protein</fullName>
    </submittedName>
</protein>
<dbReference type="Proteomes" id="UP001500466">
    <property type="component" value="Unassembled WGS sequence"/>
</dbReference>
<evidence type="ECO:0000256" key="1">
    <source>
        <dbReference type="SAM" id="Phobius"/>
    </source>
</evidence>
<dbReference type="RefSeq" id="WP_345676464.1">
    <property type="nucleotide sequence ID" value="NZ_BAABHS010000011.1"/>
</dbReference>
<gene>
    <name evidence="2" type="ORF">GCM10023205_35350</name>
</gene>
<reference evidence="3" key="1">
    <citation type="journal article" date="2019" name="Int. J. Syst. Evol. Microbiol.">
        <title>The Global Catalogue of Microorganisms (GCM) 10K type strain sequencing project: providing services to taxonomists for standard genome sequencing and annotation.</title>
        <authorList>
            <consortium name="The Broad Institute Genomics Platform"/>
            <consortium name="The Broad Institute Genome Sequencing Center for Infectious Disease"/>
            <person name="Wu L."/>
            <person name="Ma J."/>
        </authorList>
    </citation>
    <scope>NUCLEOTIDE SEQUENCE [LARGE SCALE GENOMIC DNA]</scope>
    <source>
        <strain evidence="3">JCM 17986</strain>
    </source>
</reference>
<keyword evidence="1" id="KW-0812">Transmembrane</keyword>
<feature type="transmembrane region" description="Helical" evidence="1">
    <location>
        <begin position="6"/>
        <end position="25"/>
    </location>
</feature>
<dbReference type="EMBL" id="BAABHS010000011">
    <property type="protein sequence ID" value="GAA4967357.1"/>
    <property type="molecule type" value="Genomic_DNA"/>
</dbReference>
<evidence type="ECO:0000313" key="2">
    <source>
        <dbReference type="EMBL" id="GAA4967357.1"/>
    </source>
</evidence>
<keyword evidence="1" id="KW-0472">Membrane</keyword>
<evidence type="ECO:0000313" key="3">
    <source>
        <dbReference type="Proteomes" id="UP001500466"/>
    </source>
</evidence>
<proteinExistence type="predicted"/>
<organism evidence="2 3">
    <name type="scientific">Yinghuangia aomiensis</name>
    <dbReference type="NCBI Taxonomy" id="676205"/>
    <lineage>
        <taxon>Bacteria</taxon>
        <taxon>Bacillati</taxon>
        <taxon>Actinomycetota</taxon>
        <taxon>Actinomycetes</taxon>
        <taxon>Kitasatosporales</taxon>
        <taxon>Streptomycetaceae</taxon>
        <taxon>Yinghuangia</taxon>
    </lineage>
</organism>
<keyword evidence="3" id="KW-1185">Reference proteome</keyword>
<keyword evidence="1" id="KW-1133">Transmembrane helix</keyword>
<comment type="caution">
    <text evidence="2">The sequence shown here is derived from an EMBL/GenBank/DDBJ whole genome shotgun (WGS) entry which is preliminary data.</text>
</comment>
<accession>A0ABP9HCG9</accession>